<dbReference type="PANTHER" id="PTHR42718">
    <property type="entry name" value="MAJOR FACILITATOR SUPERFAMILY MULTIDRUG TRANSPORTER MFSC"/>
    <property type="match status" value="1"/>
</dbReference>
<evidence type="ECO:0000256" key="5">
    <source>
        <dbReference type="ARBA" id="ARBA00022989"/>
    </source>
</evidence>
<feature type="transmembrane region" description="Helical" evidence="7">
    <location>
        <begin position="438"/>
        <end position="459"/>
    </location>
</feature>
<evidence type="ECO:0000259" key="8">
    <source>
        <dbReference type="PROSITE" id="PS50850"/>
    </source>
</evidence>
<keyword evidence="3" id="KW-1003">Cell membrane</keyword>
<proteinExistence type="predicted"/>
<feature type="transmembrane region" description="Helical" evidence="7">
    <location>
        <begin position="73"/>
        <end position="92"/>
    </location>
</feature>
<comment type="caution">
    <text evidence="9">The sequence shown here is derived from an EMBL/GenBank/DDBJ whole genome shotgun (WGS) entry which is preliminary data.</text>
</comment>
<accession>A0A2R6A8M1</accession>
<dbReference type="FunFam" id="1.20.1720.10:FF:000021">
    <property type="entry name" value="Drug resistance transporter, EmrB/QacA subfamily"/>
    <property type="match status" value="1"/>
</dbReference>
<dbReference type="Gene3D" id="1.20.1720.10">
    <property type="entry name" value="Multidrug resistance protein D"/>
    <property type="match status" value="1"/>
</dbReference>
<sequence length="480" mass="50938">MPNSAMVLFVVVLGTLMVAVDTTIVVLALPTIGEELHSDLSSTIWTLLVYLLVTTILSTQLGRLGDIFGRARIYNSGFGIFTLGSALCGASPTTSLLVLFRGIQAIGGAMMVSNSGAIISDNFSPAERGKAFGYTAMGWNAGATLGIVLGGLLTTLLGWRYIFYINVPIGIAAIFLGFRSIRDVKVRRAKLDLAGVTILGVLLVLITYGSIQIASYGVSFVNALEVTQGIALLPLFLFLEKRAQSPLINLSIFKNRVLGYSLFATFLQSTGYLSVAFILIMYLQGIRGFSPLYASLLLVPGYVLASFVGPFMGRLSDKRGSRLIATLGIVFMLCAIGVYFTLNADSPIYMVLIGSTLSGIGSSMFYPANNSAIMANSPEESYGSISGLSRTLGNLGTLTSYVLAITVSSLSVPRYVAFQVFLGTVNLIGGLAQTFLQGIHTALIVSIVILCVALVLSAARGKEVRGVKIEKVSATTQIDS</sequence>
<gene>
    <name evidence="9" type="ORF">B9Q01_07315</name>
</gene>
<feature type="transmembrane region" description="Helical" evidence="7">
    <location>
        <begin position="98"/>
        <end position="119"/>
    </location>
</feature>
<evidence type="ECO:0000256" key="1">
    <source>
        <dbReference type="ARBA" id="ARBA00004651"/>
    </source>
</evidence>
<dbReference type="Pfam" id="PF07690">
    <property type="entry name" value="MFS_1"/>
    <property type="match status" value="1"/>
</dbReference>
<comment type="subcellular location">
    <subcellularLocation>
        <location evidence="1">Cell membrane</location>
        <topology evidence="1">Multi-pass membrane protein</topology>
    </subcellularLocation>
</comment>
<keyword evidence="5 7" id="KW-1133">Transmembrane helix</keyword>
<dbReference type="PANTHER" id="PTHR42718:SF9">
    <property type="entry name" value="MAJOR FACILITATOR SUPERFAMILY MULTIDRUG TRANSPORTER MFSC"/>
    <property type="match status" value="1"/>
</dbReference>
<dbReference type="InterPro" id="IPR020846">
    <property type="entry name" value="MFS_dom"/>
</dbReference>
<keyword evidence="2" id="KW-0813">Transport</keyword>
<dbReference type="Gene3D" id="1.20.1250.20">
    <property type="entry name" value="MFS general substrate transporter like domains"/>
    <property type="match status" value="1"/>
</dbReference>
<evidence type="ECO:0000313" key="9">
    <source>
        <dbReference type="EMBL" id="PSN82677.1"/>
    </source>
</evidence>
<feature type="transmembrane region" description="Helical" evidence="7">
    <location>
        <begin position="289"/>
        <end position="311"/>
    </location>
</feature>
<evidence type="ECO:0000313" key="10">
    <source>
        <dbReference type="Proteomes" id="UP000240880"/>
    </source>
</evidence>
<feature type="transmembrane region" description="Helical" evidence="7">
    <location>
        <begin position="260"/>
        <end position="283"/>
    </location>
</feature>
<feature type="transmembrane region" description="Helical" evidence="7">
    <location>
        <begin position="323"/>
        <end position="342"/>
    </location>
</feature>
<dbReference type="SUPFAM" id="SSF103473">
    <property type="entry name" value="MFS general substrate transporter"/>
    <property type="match status" value="1"/>
</dbReference>
<dbReference type="CDD" id="cd17321">
    <property type="entry name" value="MFS_MMR_MDR_like"/>
    <property type="match status" value="1"/>
</dbReference>
<feature type="domain" description="Major facilitator superfamily (MFS) profile" evidence="8">
    <location>
        <begin position="7"/>
        <end position="465"/>
    </location>
</feature>
<evidence type="ECO:0000256" key="4">
    <source>
        <dbReference type="ARBA" id="ARBA00022692"/>
    </source>
</evidence>
<evidence type="ECO:0000256" key="3">
    <source>
        <dbReference type="ARBA" id="ARBA00022475"/>
    </source>
</evidence>
<evidence type="ECO:0000256" key="6">
    <source>
        <dbReference type="ARBA" id="ARBA00023136"/>
    </source>
</evidence>
<feature type="transmembrane region" description="Helical" evidence="7">
    <location>
        <begin position="131"/>
        <end position="155"/>
    </location>
</feature>
<reference evidence="9 10" key="1">
    <citation type="submission" date="2017-04" db="EMBL/GenBank/DDBJ databases">
        <title>Novel microbial lineages endemic to geothermal iron-oxide mats fill important gaps in the evolutionary history of Archaea.</title>
        <authorList>
            <person name="Jay Z.J."/>
            <person name="Beam J.P."/>
            <person name="Dlakic M."/>
            <person name="Rusch D.B."/>
            <person name="Kozubal M.A."/>
            <person name="Inskeep W.P."/>
        </authorList>
    </citation>
    <scope>NUCLEOTIDE SEQUENCE [LARGE SCALE GENOMIC DNA]</scope>
    <source>
        <strain evidence="9">OSP_D</strain>
    </source>
</reference>
<dbReference type="EMBL" id="NEXC01000058">
    <property type="protein sequence ID" value="PSN82677.1"/>
    <property type="molecule type" value="Genomic_DNA"/>
</dbReference>
<keyword evidence="6 7" id="KW-0472">Membrane</keyword>
<evidence type="ECO:0000256" key="7">
    <source>
        <dbReference type="SAM" id="Phobius"/>
    </source>
</evidence>
<dbReference type="GO" id="GO:0022857">
    <property type="term" value="F:transmembrane transporter activity"/>
    <property type="evidence" value="ECO:0007669"/>
    <property type="project" value="InterPro"/>
</dbReference>
<feature type="transmembrane region" description="Helical" evidence="7">
    <location>
        <begin position="161"/>
        <end position="181"/>
    </location>
</feature>
<dbReference type="AlphaFoldDB" id="A0A2R6A8M1"/>
<feature type="transmembrane region" description="Helical" evidence="7">
    <location>
        <begin position="193"/>
        <end position="214"/>
    </location>
</feature>
<organism evidence="9 10">
    <name type="scientific">Candidatus Marsarchaeota G1 archaeon OSP_D</name>
    <dbReference type="NCBI Taxonomy" id="1978155"/>
    <lineage>
        <taxon>Archaea</taxon>
        <taxon>Candidatus Marsarchaeota</taxon>
        <taxon>Candidatus Marsarchaeota group 1</taxon>
    </lineage>
</organism>
<dbReference type="Proteomes" id="UP000240880">
    <property type="component" value="Unassembled WGS sequence"/>
</dbReference>
<dbReference type="FunFam" id="1.20.1250.20:FF:000503">
    <property type="entry name" value="Drug resistance transporter, EmrB/QacA subfamily"/>
    <property type="match status" value="1"/>
</dbReference>
<dbReference type="GO" id="GO:0005886">
    <property type="term" value="C:plasma membrane"/>
    <property type="evidence" value="ECO:0007669"/>
    <property type="project" value="UniProtKB-SubCell"/>
</dbReference>
<feature type="transmembrane region" description="Helical" evidence="7">
    <location>
        <begin position="220"/>
        <end position="239"/>
    </location>
</feature>
<keyword evidence="4 7" id="KW-0812">Transmembrane</keyword>
<protein>
    <submittedName>
        <fullName evidence="9">MFS transporter</fullName>
    </submittedName>
</protein>
<feature type="transmembrane region" description="Helical" evidence="7">
    <location>
        <begin position="44"/>
        <end position="61"/>
    </location>
</feature>
<dbReference type="InterPro" id="IPR036259">
    <property type="entry name" value="MFS_trans_sf"/>
</dbReference>
<dbReference type="InterPro" id="IPR011701">
    <property type="entry name" value="MFS"/>
</dbReference>
<evidence type="ECO:0000256" key="2">
    <source>
        <dbReference type="ARBA" id="ARBA00022448"/>
    </source>
</evidence>
<dbReference type="PROSITE" id="PS50850">
    <property type="entry name" value="MFS"/>
    <property type="match status" value="1"/>
</dbReference>
<name>A0A2R6A8M1_9ARCH</name>
<feature type="transmembrane region" description="Helical" evidence="7">
    <location>
        <begin position="348"/>
        <end position="366"/>
    </location>
</feature>